<dbReference type="PANTHER" id="PTHR32552:SF81">
    <property type="entry name" value="TONB-DEPENDENT OUTER MEMBRANE RECEPTOR"/>
    <property type="match status" value="1"/>
</dbReference>
<feature type="domain" description="TonB-dependent receptor plug" evidence="15">
    <location>
        <begin position="59"/>
        <end position="168"/>
    </location>
</feature>
<keyword evidence="10 11" id="KW-0998">Cell outer membrane</keyword>
<name>A0A558R8Z4_9SPHN</name>
<keyword evidence="7" id="KW-0406">Ion transport</keyword>
<dbReference type="PROSITE" id="PS52016">
    <property type="entry name" value="TONB_DEPENDENT_REC_3"/>
    <property type="match status" value="1"/>
</dbReference>
<protein>
    <submittedName>
        <fullName evidence="16">TonB-dependent receptor</fullName>
    </submittedName>
</protein>
<accession>A0A558R8Z4</accession>
<keyword evidence="13" id="KW-0732">Signal</keyword>
<evidence type="ECO:0000256" key="10">
    <source>
        <dbReference type="ARBA" id="ARBA00023237"/>
    </source>
</evidence>
<keyword evidence="9 11" id="KW-0472">Membrane</keyword>
<sequence>MGEVALGGMINKHVLLTMSSAIAMLACSATPVLAQSAESGEQNGLEDIIVTAQKREQSVQDVPIAVTALSGEALQANRVVSVSDLGGLAPGVTVRTSAGGSQLPSFSIRGAVSYGVVPGSDRQVSMYLDGVYIASPRGSIFDLPDLERIEILRGPQGTLFGRNATAGAISISTREPNGEFGATATGTVGNRDQYRFRVSVQSPQIGPFSGYVSYVHDERHGDIRNLDAGQRWDRTSSRLSNVARVRRSSKWLGSKNSESWFGALKFESGDFKTVYKYDRNEGRGSAEATVPVAFLPSNIIIPGAANFITTLLNTQTTPVDIVTSTKRPDSAHNGWVVPYIQNVDGHSLTSTYDVSDSVSVKNVFAFRRAFIFNTSALDGIAGLPVTAAAAPLFGLPAAFVGSPFVGLGIQISSRTRQFSDEVQVNYQSDFLTATVGGLWFEGKDYTNAHRLQNTLFLSVPLNGVIPSANIGETFNKVTSLAAYTQLEFHVASQIDVILGGRVTKDKKDSTLLYGPTPLALQSLVSPTYRKTKPNYLIGVNYKPNDDTLVYGKYSTAFVSGGSVGGVPFAPETAKSWEGGIKADLLDRRVRTSLALYHAAYQNYQAAQASSNYGAYIAQVTGDPTRAGVLGTIVVTAGGVKARGFEFDLTAAPVKGATVGGTLGYSKVTYNNVNPVLLAVNGGRYLPSSFRPKWTGTVFAQYETPPLFGDAFLSLRADGIYQSDMGLAQNPDQAIYVANPNFREVPAYWLLNSRVALRNFQIAGIKTELALWGKNLTDEKAGSFPGDYSLFTGIGVLNFIPARSYGLDITVSF</sequence>
<organism evidence="16 17">
    <name type="scientific">Alterirhizorhabdus solaris</name>
    <dbReference type="NCBI Taxonomy" id="2529389"/>
    <lineage>
        <taxon>Bacteria</taxon>
        <taxon>Pseudomonadati</taxon>
        <taxon>Pseudomonadota</taxon>
        <taxon>Alphaproteobacteria</taxon>
        <taxon>Sphingomonadales</taxon>
        <taxon>Rhizorhabdaceae</taxon>
        <taxon>Alterirhizorhabdus</taxon>
    </lineage>
</organism>
<dbReference type="OrthoDB" id="7518525at2"/>
<evidence type="ECO:0000313" key="16">
    <source>
        <dbReference type="EMBL" id="TVV75844.1"/>
    </source>
</evidence>
<keyword evidence="2 11" id="KW-0813">Transport</keyword>
<evidence type="ECO:0000256" key="5">
    <source>
        <dbReference type="ARBA" id="ARBA00022692"/>
    </source>
</evidence>
<dbReference type="InterPro" id="IPR036942">
    <property type="entry name" value="Beta-barrel_TonB_sf"/>
</dbReference>
<evidence type="ECO:0000256" key="1">
    <source>
        <dbReference type="ARBA" id="ARBA00004571"/>
    </source>
</evidence>
<feature type="chain" id="PRO_5021766606" evidence="13">
    <location>
        <begin position="35"/>
        <end position="812"/>
    </location>
</feature>
<dbReference type="GO" id="GO:0006826">
    <property type="term" value="P:iron ion transport"/>
    <property type="evidence" value="ECO:0007669"/>
    <property type="project" value="UniProtKB-KW"/>
</dbReference>
<dbReference type="InterPro" id="IPR039426">
    <property type="entry name" value="TonB-dep_rcpt-like"/>
</dbReference>
<proteinExistence type="inferred from homology"/>
<evidence type="ECO:0000256" key="4">
    <source>
        <dbReference type="ARBA" id="ARBA00022496"/>
    </source>
</evidence>
<dbReference type="SUPFAM" id="SSF56935">
    <property type="entry name" value="Porins"/>
    <property type="match status" value="1"/>
</dbReference>
<dbReference type="InterPro" id="IPR000531">
    <property type="entry name" value="Beta-barrel_TonB"/>
</dbReference>
<dbReference type="PANTHER" id="PTHR32552">
    <property type="entry name" value="FERRICHROME IRON RECEPTOR-RELATED"/>
    <property type="match status" value="1"/>
</dbReference>
<keyword evidence="8 12" id="KW-0798">TonB box</keyword>
<dbReference type="Gene3D" id="2.40.170.20">
    <property type="entry name" value="TonB-dependent receptor, beta-barrel domain"/>
    <property type="match status" value="1"/>
</dbReference>
<evidence type="ECO:0000256" key="6">
    <source>
        <dbReference type="ARBA" id="ARBA00023004"/>
    </source>
</evidence>
<evidence type="ECO:0000256" key="2">
    <source>
        <dbReference type="ARBA" id="ARBA00022448"/>
    </source>
</evidence>
<evidence type="ECO:0000256" key="9">
    <source>
        <dbReference type="ARBA" id="ARBA00023136"/>
    </source>
</evidence>
<dbReference type="Proteomes" id="UP000318681">
    <property type="component" value="Unassembled WGS sequence"/>
</dbReference>
<evidence type="ECO:0000313" key="17">
    <source>
        <dbReference type="Proteomes" id="UP000318681"/>
    </source>
</evidence>
<keyword evidence="3 11" id="KW-1134">Transmembrane beta strand</keyword>
<dbReference type="AlphaFoldDB" id="A0A558R8Z4"/>
<keyword evidence="4" id="KW-0410">Iron transport</keyword>
<comment type="similarity">
    <text evidence="11 12">Belongs to the TonB-dependent receptor family.</text>
</comment>
<evidence type="ECO:0000256" key="12">
    <source>
        <dbReference type="RuleBase" id="RU003357"/>
    </source>
</evidence>
<evidence type="ECO:0000256" key="3">
    <source>
        <dbReference type="ARBA" id="ARBA00022452"/>
    </source>
</evidence>
<evidence type="ECO:0000256" key="8">
    <source>
        <dbReference type="ARBA" id="ARBA00023077"/>
    </source>
</evidence>
<keyword evidence="5 11" id="KW-0812">Transmembrane</keyword>
<dbReference type="GO" id="GO:0009279">
    <property type="term" value="C:cell outer membrane"/>
    <property type="evidence" value="ECO:0007669"/>
    <property type="project" value="UniProtKB-SubCell"/>
</dbReference>
<dbReference type="EMBL" id="VNIM01000016">
    <property type="protein sequence ID" value="TVV75844.1"/>
    <property type="molecule type" value="Genomic_DNA"/>
</dbReference>
<feature type="domain" description="TonB-dependent receptor-like beta-barrel" evidence="14">
    <location>
        <begin position="341"/>
        <end position="775"/>
    </location>
</feature>
<evidence type="ECO:0000259" key="15">
    <source>
        <dbReference type="Pfam" id="PF07715"/>
    </source>
</evidence>
<keyword evidence="6" id="KW-0408">Iron</keyword>
<dbReference type="Pfam" id="PF07715">
    <property type="entry name" value="Plug"/>
    <property type="match status" value="1"/>
</dbReference>
<reference evidence="16 17" key="1">
    <citation type="submission" date="2019-07" db="EMBL/GenBank/DDBJ databases">
        <title>Sphingomonas solaris sp. nov., isolated from a solar panel from Boston, Massachusetts.</title>
        <authorList>
            <person name="Tanner K."/>
            <person name="Pascual J."/>
            <person name="Mancuso C."/>
            <person name="Pereto J."/>
            <person name="Khalil A."/>
            <person name="Vilanova C."/>
        </authorList>
    </citation>
    <scope>NUCLEOTIDE SEQUENCE [LARGE SCALE GENOMIC DNA]</scope>
    <source>
        <strain evidence="16 17">R4DWN</strain>
    </source>
</reference>
<keyword evidence="16" id="KW-0675">Receptor</keyword>
<keyword evidence="17" id="KW-1185">Reference proteome</keyword>
<evidence type="ECO:0000259" key="14">
    <source>
        <dbReference type="Pfam" id="PF00593"/>
    </source>
</evidence>
<dbReference type="Pfam" id="PF00593">
    <property type="entry name" value="TonB_dep_Rec_b-barrel"/>
    <property type="match status" value="1"/>
</dbReference>
<gene>
    <name evidence="16" type="ORF">FOY91_06075</name>
</gene>
<evidence type="ECO:0000256" key="11">
    <source>
        <dbReference type="PROSITE-ProRule" id="PRU01360"/>
    </source>
</evidence>
<comment type="subcellular location">
    <subcellularLocation>
        <location evidence="1 11">Cell outer membrane</location>
        <topology evidence="1 11">Multi-pass membrane protein</topology>
    </subcellularLocation>
</comment>
<evidence type="ECO:0000256" key="7">
    <source>
        <dbReference type="ARBA" id="ARBA00023065"/>
    </source>
</evidence>
<feature type="signal peptide" evidence="13">
    <location>
        <begin position="1"/>
        <end position="34"/>
    </location>
</feature>
<evidence type="ECO:0000256" key="13">
    <source>
        <dbReference type="SAM" id="SignalP"/>
    </source>
</evidence>
<comment type="caution">
    <text evidence="16">The sequence shown here is derived from an EMBL/GenBank/DDBJ whole genome shotgun (WGS) entry which is preliminary data.</text>
</comment>
<dbReference type="InterPro" id="IPR012910">
    <property type="entry name" value="Plug_dom"/>
</dbReference>